<gene>
    <name evidence="2" type="ORF">Adt_22224</name>
</gene>
<evidence type="ECO:0000259" key="1">
    <source>
        <dbReference type="Pfam" id="PF25043"/>
    </source>
</evidence>
<sequence>MGAGMYTDFQKVFDKILELVVNENSLEEKMIKMVFVFSNTEFDQTSESPWEMDYMLIHRKSQEKGYTNVPIVVFWNVGYYSASHVLATQNGMVLVSGFSNNLLTFFLKECGIIKPGDARNFAGEDVKKRLSTASESRRYNGNCYINGGCYPTNSVLPTAEVAVHDWITPTHHG</sequence>
<dbReference type="Proteomes" id="UP001604336">
    <property type="component" value="Unassembled WGS sequence"/>
</dbReference>
<organism evidence="2 3">
    <name type="scientific">Abeliophyllum distichum</name>
    <dbReference type="NCBI Taxonomy" id="126358"/>
    <lineage>
        <taxon>Eukaryota</taxon>
        <taxon>Viridiplantae</taxon>
        <taxon>Streptophyta</taxon>
        <taxon>Embryophyta</taxon>
        <taxon>Tracheophyta</taxon>
        <taxon>Spermatophyta</taxon>
        <taxon>Magnoliopsida</taxon>
        <taxon>eudicotyledons</taxon>
        <taxon>Gunneridae</taxon>
        <taxon>Pentapetalae</taxon>
        <taxon>asterids</taxon>
        <taxon>lamiids</taxon>
        <taxon>Lamiales</taxon>
        <taxon>Oleaceae</taxon>
        <taxon>Forsythieae</taxon>
        <taxon>Abeliophyllum</taxon>
    </lineage>
</organism>
<dbReference type="AlphaFoldDB" id="A0ABD1T1R8"/>
<dbReference type="InterPro" id="IPR056690">
    <property type="entry name" value="DUF7788"/>
</dbReference>
<dbReference type="Pfam" id="PF25043">
    <property type="entry name" value="DUF7788"/>
    <property type="match status" value="1"/>
</dbReference>
<dbReference type="PANTHER" id="PTHR31373">
    <property type="entry name" value="OS06G0652100 PROTEIN"/>
    <property type="match status" value="1"/>
</dbReference>
<dbReference type="EMBL" id="JBFOLK010000006">
    <property type="protein sequence ID" value="KAL2506603.1"/>
    <property type="molecule type" value="Genomic_DNA"/>
</dbReference>
<accession>A0ABD1T1R8</accession>
<comment type="caution">
    <text evidence="2">The sequence shown here is derived from an EMBL/GenBank/DDBJ whole genome shotgun (WGS) entry which is preliminary data.</text>
</comment>
<evidence type="ECO:0000313" key="2">
    <source>
        <dbReference type="EMBL" id="KAL2506603.1"/>
    </source>
</evidence>
<dbReference type="PANTHER" id="PTHR31373:SF27">
    <property type="entry name" value="TROVE DOMAIN-CONTAINING PROTEIN"/>
    <property type="match status" value="1"/>
</dbReference>
<reference evidence="3" key="1">
    <citation type="submission" date="2024-07" db="EMBL/GenBank/DDBJ databases">
        <title>Two chromosome-level genome assemblies of Korean endemic species Abeliophyllum distichum and Forsythia ovata (Oleaceae).</title>
        <authorList>
            <person name="Jang H."/>
        </authorList>
    </citation>
    <scope>NUCLEOTIDE SEQUENCE [LARGE SCALE GENOMIC DNA]</scope>
</reference>
<keyword evidence="3" id="KW-1185">Reference proteome</keyword>
<name>A0ABD1T1R8_9LAMI</name>
<proteinExistence type="predicted"/>
<evidence type="ECO:0000313" key="3">
    <source>
        <dbReference type="Proteomes" id="UP001604336"/>
    </source>
</evidence>
<protein>
    <submittedName>
        <fullName evidence="2">Uncharacterized conserved protein UCP015417</fullName>
    </submittedName>
</protein>
<feature type="domain" description="DUF7788" evidence="1">
    <location>
        <begin position="2"/>
        <end position="115"/>
    </location>
</feature>
<dbReference type="InterPro" id="IPR011205">
    <property type="entry name" value="UCP015417_vWA"/>
</dbReference>